<feature type="transmembrane region" description="Helical" evidence="6">
    <location>
        <begin position="281"/>
        <end position="305"/>
    </location>
</feature>
<keyword evidence="4 6" id="KW-1133">Transmembrane helix</keyword>
<evidence type="ECO:0000256" key="2">
    <source>
        <dbReference type="ARBA" id="ARBA00022475"/>
    </source>
</evidence>
<comment type="caution">
    <text evidence="8">The sequence shown here is derived from an EMBL/GenBank/DDBJ whole genome shotgun (WGS) entry which is preliminary data.</text>
</comment>
<feature type="transmembrane region" description="Helical" evidence="6">
    <location>
        <begin position="194"/>
        <end position="216"/>
    </location>
</feature>
<keyword evidence="6" id="KW-0813">Transport</keyword>
<dbReference type="RefSeq" id="WP_110252118.1">
    <property type="nucleotide sequence ID" value="NZ_QJJR01000016.1"/>
</dbReference>
<proteinExistence type="inferred from homology"/>
<sequence>MSFRRFAYLNVMRNKRLYIAYFLSSMFTVMVFFTFLLFAFHPAFTGINPNVITGILTAGAIIYVFSFFCILYSMSSFLQSRKREFGLLMMLGASNRQIKAMVFFENIIIGVFSTIGGISLGLLFAKAILLVAENVLIIEESLYFYFPIQAILITLASFTLLFLFISLFVAFILRTTKLVDLLKGNVRSKGEPKSNWILSLLGAILLITGYIIALMVRGTEVIIALVPVVIIVMIGTYFFYTQLSVYVVRLLKKNRFIFWRKTNLLLFSDLSYRLKDNARTFFMVAMISTVAFSAIGSLFGFHSFITKGVNDSSPYAMNYLPHRGDEPEAVSQDIENINTLFADEGLDVEHEVVDLAYVNIGSDDAVISVIRSSDFNRLAHLIDAELVTPTTEEAIVIEPTDVLISDGSRVSKRLLNETVSTSTGEVIQATSAMGSPVIDSPNGAFVVHDDVFRTLENIEWTEKNAMWMLGDLSTETVVRLGEELEEIANQRMYFPDYTIFQIEKGYGPILFIGLFIGLVFFVSAGSFLYFRVFTDFDQEKLKFKAITKIGLTESELKQVVTQQLAILFFSPIVVALVHGAVALTALSHFFDYNLLMESTLVLASFGMIQLIYFLMARHFYLKQIMRIL</sequence>
<comment type="similarity">
    <text evidence="6">Belongs to the ABC-4 integral membrane protein family.</text>
</comment>
<evidence type="ECO:0000313" key="9">
    <source>
        <dbReference type="Proteomes" id="UP000247922"/>
    </source>
</evidence>
<dbReference type="PANTHER" id="PTHR46795">
    <property type="entry name" value="ABC TRANSPORTER PERMEASE-RELATED-RELATED"/>
    <property type="match status" value="1"/>
</dbReference>
<dbReference type="Proteomes" id="UP000247922">
    <property type="component" value="Unassembled WGS sequence"/>
</dbReference>
<feature type="transmembrane region" description="Helical" evidence="6">
    <location>
        <begin position="598"/>
        <end position="616"/>
    </location>
</feature>
<evidence type="ECO:0000313" key="8">
    <source>
        <dbReference type="EMBL" id="PXW87358.1"/>
    </source>
</evidence>
<evidence type="ECO:0000256" key="6">
    <source>
        <dbReference type="PIRNR" id="PIRNR018968"/>
    </source>
</evidence>
<keyword evidence="3 6" id="KW-0812">Transmembrane</keyword>
<dbReference type="EMBL" id="QJJR01000016">
    <property type="protein sequence ID" value="PXW87358.1"/>
    <property type="molecule type" value="Genomic_DNA"/>
</dbReference>
<dbReference type="Pfam" id="PF02687">
    <property type="entry name" value="FtsX"/>
    <property type="match status" value="1"/>
</dbReference>
<feature type="transmembrane region" description="Helical" evidence="6">
    <location>
        <begin position="20"/>
        <end position="40"/>
    </location>
</feature>
<feature type="transmembrane region" description="Helical" evidence="6">
    <location>
        <begin position="564"/>
        <end position="586"/>
    </location>
</feature>
<gene>
    <name evidence="8" type="ORF">DES38_11645</name>
</gene>
<evidence type="ECO:0000259" key="7">
    <source>
        <dbReference type="Pfam" id="PF02687"/>
    </source>
</evidence>
<feature type="domain" description="ABC3 transporter permease C-terminal" evidence="7">
    <location>
        <begin position="58"/>
        <end position="176"/>
    </location>
</feature>
<name>A0A2V3W2L0_9BACI</name>
<feature type="transmembrane region" description="Helical" evidence="6">
    <location>
        <begin position="52"/>
        <end position="79"/>
    </location>
</feature>
<feature type="transmembrane region" description="Helical" evidence="6">
    <location>
        <begin position="222"/>
        <end position="251"/>
    </location>
</feature>
<protein>
    <submittedName>
        <fullName evidence="8">FtsX-like permease family protein</fullName>
    </submittedName>
</protein>
<dbReference type="OrthoDB" id="1937696at2"/>
<dbReference type="InterPro" id="IPR003838">
    <property type="entry name" value="ABC3_permease_C"/>
</dbReference>
<dbReference type="AlphaFoldDB" id="A0A2V3W2L0"/>
<feature type="transmembrane region" description="Helical" evidence="6">
    <location>
        <begin position="100"/>
        <end position="124"/>
    </location>
</feature>
<organism evidence="8 9">
    <name type="scientific">Streptohalobacillus salinus</name>
    <dbReference type="NCBI Taxonomy" id="621096"/>
    <lineage>
        <taxon>Bacteria</taxon>
        <taxon>Bacillati</taxon>
        <taxon>Bacillota</taxon>
        <taxon>Bacilli</taxon>
        <taxon>Bacillales</taxon>
        <taxon>Bacillaceae</taxon>
        <taxon>Streptohalobacillus</taxon>
    </lineage>
</organism>
<dbReference type="PANTHER" id="PTHR46795:SF2">
    <property type="entry name" value="ABC TRANSPORTER, PERMEASE PROTEIN"/>
    <property type="match status" value="1"/>
</dbReference>
<feature type="transmembrane region" description="Helical" evidence="6">
    <location>
        <begin position="144"/>
        <end position="173"/>
    </location>
</feature>
<keyword evidence="9" id="KW-1185">Reference proteome</keyword>
<dbReference type="PIRSF" id="PIRSF018968">
    <property type="entry name" value="ABC_permease_BceB"/>
    <property type="match status" value="1"/>
</dbReference>
<feature type="transmembrane region" description="Helical" evidence="6">
    <location>
        <begin position="509"/>
        <end position="530"/>
    </location>
</feature>
<evidence type="ECO:0000256" key="3">
    <source>
        <dbReference type="ARBA" id="ARBA00022692"/>
    </source>
</evidence>
<reference evidence="8 9" key="1">
    <citation type="submission" date="2018-05" db="EMBL/GenBank/DDBJ databases">
        <title>Genomic Encyclopedia of Type Strains, Phase IV (KMG-IV): sequencing the most valuable type-strain genomes for metagenomic binning, comparative biology and taxonomic classification.</title>
        <authorList>
            <person name="Goeker M."/>
        </authorList>
    </citation>
    <scope>NUCLEOTIDE SEQUENCE [LARGE SCALE GENOMIC DNA]</scope>
    <source>
        <strain evidence="8 9">DSM 22440</strain>
    </source>
</reference>
<evidence type="ECO:0000256" key="4">
    <source>
        <dbReference type="ARBA" id="ARBA00022989"/>
    </source>
</evidence>
<dbReference type="GO" id="GO:0055085">
    <property type="term" value="P:transmembrane transport"/>
    <property type="evidence" value="ECO:0007669"/>
    <property type="project" value="UniProtKB-UniRule"/>
</dbReference>
<dbReference type="InterPro" id="IPR052536">
    <property type="entry name" value="ABC-4_Integral_Memb_Prot"/>
</dbReference>
<dbReference type="InterPro" id="IPR027022">
    <property type="entry name" value="ABC_permease_BceB-typ"/>
</dbReference>
<accession>A0A2V3W2L0</accession>
<keyword evidence="5 6" id="KW-0472">Membrane</keyword>
<evidence type="ECO:0000256" key="1">
    <source>
        <dbReference type="ARBA" id="ARBA00004651"/>
    </source>
</evidence>
<comment type="subcellular location">
    <subcellularLocation>
        <location evidence="1 6">Cell membrane</location>
        <topology evidence="1 6">Multi-pass membrane protein</topology>
    </subcellularLocation>
</comment>
<dbReference type="GO" id="GO:0005886">
    <property type="term" value="C:plasma membrane"/>
    <property type="evidence" value="ECO:0007669"/>
    <property type="project" value="UniProtKB-SubCell"/>
</dbReference>
<evidence type="ECO:0000256" key="5">
    <source>
        <dbReference type="ARBA" id="ARBA00023136"/>
    </source>
</evidence>
<keyword evidence="2 6" id="KW-1003">Cell membrane</keyword>